<evidence type="ECO:0000313" key="1">
    <source>
        <dbReference type="EMBL" id="CDR34036.1"/>
    </source>
</evidence>
<organism evidence="1 2">
    <name type="scientific">Candidatus Criblamydia sequanensis CRIB-18</name>
    <dbReference type="NCBI Taxonomy" id="1437425"/>
    <lineage>
        <taxon>Bacteria</taxon>
        <taxon>Pseudomonadati</taxon>
        <taxon>Chlamydiota</taxon>
        <taxon>Chlamydiia</taxon>
        <taxon>Parachlamydiales</taxon>
        <taxon>Candidatus Criblamydiaceae</taxon>
        <taxon>Candidatus Criblamydia</taxon>
    </lineage>
</organism>
<dbReference type="RefSeq" id="WP_041017592.1">
    <property type="nucleotide sequence ID" value="NZ_CCEJ010000005.1"/>
</dbReference>
<name>A0A090CZ62_9BACT</name>
<dbReference type="EMBL" id="CCEJ010000005">
    <property type="protein sequence ID" value="CDR34036.1"/>
    <property type="molecule type" value="Genomic_DNA"/>
</dbReference>
<proteinExistence type="predicted"/>
<accession>A0A090CZ62</accession>
<dbReference type="Proteomes" id="UP000031552">
    <property type="component" value="Unassembled WGS sequence"/>
</dbReference>
<dbReference type="eggNOG" id="ENOG5033NSQ">
    <property type="taxonomic scope" value="Bacteria"/>
</dbReference>
<comment type="caution">
    <text evidence="1">The sequence shown here is derived from an EMBL/GenBank/DDBJ whole genome shotgun (WGS) entry which is preliminary data.</text>
</comment>
<dbReference type="STRING" id="1437425.CSEC_1213"/>
<protein>
    <submittedName>
        <fullName evidence="1">Uncharacterized protein</fullName>
    </submittedName>
</protein>
<reference evidence="1" key="2">
    <citation type="submission" date="2014-09" db="EMBL/GenBank/DDBJ databases">
        <title>Criblamydia sequanensis harbors a mega-plasmid encoding arsenite resistance.</title>
        <authorList>
            <person name="Bertelli C."/>
            <person name="Goesmann A."/>
            <person name="Greub G."/>
        </authorList>
    </citation>
    <scope>NUCLEOTIDE SEQUENCE [LARGE SCALE GENOMIC DNA]</scope>
    <source>
        <strain evidence="1">CRIB-18</strain>
    </source>
</reference>
<evidence type="ECO:0000313" key="2">
    <source>
        <dbReference type="Proteomes" id="UP000031552"/>
    </source>
</evidence>
<dbReference type="AlphaFoldDB" id="A0A090CZ62"/>
<reference evidence="1" key="1">
    <citation type="submission" date="2013-12" db="EMBL/GenBank/DDBJ databases">
        <authorList>
            <person name="Linke B."/>
        </authorList>
    </citation>
    <scope>NUCLEOTIDE SEQUENCE [LARGE SCALE GENOMIC DNA]</scope>
    <source>
        <strain evidence="1">CRIB-18</strain>
    </source>
</reference>
<gene>
    <name evidence="1" type="ORF">CSEC_1213</name>
</gene>
<dbReference type="OrthoDB" id="21532at2"/>
<keyword evidence="2" id="KW-1185">Reference proteome</keyword>
<sequence length="143" mass="16811">MAKTNFTKVEGFLDEGMRQIALNKLLDEADKAQGKPVKKKTNLTNEQKELLRYIETNLSRLKEVDPKIFTKLKVKKSSVDKLLKNTQSLQEVDWKHLSGLKKKIDSLLIEYFPKKSNEEQIESEQLRHTKKRFNVNEKWLPLK</sequence>